<accession>A0A0E9U046</accession>
<protein>
    <submittedName>
        <fullName evidence="1">Uncharacterized protein</fullName>
    </submittedName>
</protein>
<dbReference type="EMBL" id="GBXM01050012">
    <property type="protein sequence ID" value="JAH58565.1"/>
    <property type="molecule type" value="Transcribed_RNA"/>
</dbReference>
<evidence type="ECO:0000313" key="1">
    <source>
        <dbReference type="EMBL" id="JAH58565.1"/>
    </source>
</evidence>
<organism evidence="1">
    <name type="scientific">Anguilla anguilla</name>
    <name type="common">European freshwater eel</name>
    <name type="synonym">Muraena anguilla</name>
    <dbReference type="NCBI Taxonomy" id="7936"/>
    <lineage>
        <taxon>Eukaryota</taxon>
        <taxon>Metazoa</taxon>
        <taxon>Chordata</taxon>
        <taxon>Craniata</taxon>
        <taxon>Vertebrata</taxon>
        <taxon>Euteleostomi</taxon>
        <taxon>Actinopterygii</taxon>
        <taxon>Neopterygii</taxon>
        <taxon>Teleostei</taxon>
        <taxon>Anguilliformes</taxon>
        <taxon>Anguillidae</taxon>
        <taxon>Anguilla</taxon>
    </lineage>
</organism>
<dbReference type="AlphaFoldDB" id="A0A0E9U046"/>
<sequence>MPKTVSSLSFYVVHVIIKKKTIACFVSIKMLAFCSCTTVQAVDNSDGTS</sequence>
<reference evidence="1" key="2">
    <citation type="journal article" date="2015" name="Fish Shellfish Immunol.">
        <title>Early steps in the European eel (Anguilla anguilla)-Vibrio vulnificus interaction in the gills: Role of the RtxA13 toxin.</title>
        <authorList>
            <person name="Callol A."/>
            <person name="Pajuelo D."/>
            <person name="Ebbesson L."/>
            <person name="Teles M."/>
            <person name="MacKenzie S."/>
            <person name="Amaro C."/>
        </authorList>
    </citation>
    <scope>NUCLEOTIDE SEQUENCE</scope>
</reference>
<reference evidence="1" key="1">
    <citation type="submission" date="2014-11" db="EMBL/GenBank/DDBJ databases">
        <authorList>
            <person name="Amaro Gonzalez C."/>
        </authorList>
    </citation>
    <scope>NUCLEOTIDE SEQUENCE</scope>
</reference>
<proteinExistence type="predicted"/>
<name>A0A0E9U046_ANGAN</name>